<dbReference type="CDD" id="cd19490">
    <property type="entry name" value="XRCC2"/>
    <property type="match status" value="1"/>
</dbReference>
<evidence type="ECO:0008006" key="3">
    <source>
        <dbReference type="Google" id="ProtNLM"/>
    </source>
</evidence>
<accession>A0AAE1J1E6</accession>
<reference evidence="1" key="1">
    <citation type="submission" date="2023-10" db="EMBL/GenBank/DDBJ databases">
        <title>Chromosome-level genome of the transformable northern wattle, Acacia crassicarpa.</title>
        <authorList>
            <person name="Massaro I."/>
            <person name="Sinha N.R."/>
            <person name="Poethig S."/>
            <person name="Leichty A.R."/>
        </authorList>
    </citation>
    <scope>NUCLEOTIDE SEQUENCE</scope>
    <source>
        <strain evidence="1">Acra3RX</strain>
        <tissue evidence="1">Leaf</tissue>
    </source>
</reference>
<dbReference type="GO" id="GO:0000724">
    <property type="term" value="P:double-strand break repair via homologous recombination"/>
    <property type="evidence" value="ECO:0007669"/>
    <property type="project" value="InterPro"/>
</dbReference>
<comment type="caution">
    <text evidence="1">The sequence shown here is derived from an EMBL/GenBank/DDBJ whole genome shotgun (WGS) entry which is preliminary data.</text>
</comment>
<dbReference type="Gene3D" id="3.40.50.300">
    <property type="entry name" value="P-loop containing nucleotide triphosphate hydrolases"/>
    <property type="match status" value="1"/>
</dbReference>
<dbReference type="EMBL" id="JAWXYG010000010">
    <property type="protein sequence ID" value="KAK4261951.1"/>
    <property type="molecule type" value="Genomic_DNA"/>
</dbReference>
<organism evidence="1 2">
    <name type="scientific">Acacia crassicarpa</name>
    <name type="common">northern wattle</name>
    <dbReference type="NCBI Taxonomy" id="499986"/>
    <lineage>
        <taxon>Eukaryota</taxon>
        <taxon>Viridiplantae</taxon>
        <taxon>Streptophyta</taxon>
        <taxon>Embryophyta</taxon>
        <taxon>Tracheophyta</taxon>
        <taxon>Spermatophyta</taxon>
        <taxon>Magnoliopsida</taxon>
        <taxon>eudicotyledons</taxon>
        <taxon>Gunneridae</taxon>
        <taxon>Pentapetalae</taxon>
        <taxon>rosids</taxon>
        <taxon>fabids</taxon>
        <taxon>Fabales</taxon>
        <taxon>Fabaceae</taxon>
        <taxon>Caesalpinioideae</taxon>
        <taxon>mimosoid clade</taxon>
        <taxon>Acacieae</taxon>
        <taxon>Acacia</taxon>
    </lineage>
</organism>
<proteinExistence type="predicted"/>
<evidence type="ECO:0000313" key="1">
    <source>
        <dbReference type="EMBL" id="KAK4261951.1"/>
    </source>
</evidence>
<dbReference type="Proteomes" id="UP001293593">
    <property type="component" value="Unassembled WGS sequence"/>
</dbReference>
<evidence type="ECO:0000313" key="2">
    <source>
        <dbReference type="Proteomes" id="UP001293593"/>
    </source>
</evidence>
<dbReference type="PANTHER" id="PTHR46644:SF2">
    <property type="entry name" value="DNA REPAIR PROTEIN XRCC2"/>
    <property type="match status" value="1"/>
</dbReference>
<dbReference type="AlphaFoldDB" id="A0AAE1J1E6"/>
<dbReference type="PANTHER" id="PTHR46644">
    <property type="entry name" value="DNA REPAIR PROTEIN XRCC2"/>
    <property type="match status" value="1"/>
</dbReference>
<sequence>MERWIDGDENANQMLARVFMARPFLLPPPLHGVPLRVGNVVELIGPSPSAKTHILSQTAISCILPERWNDVEYGGLDRLVVFIDLDCRFDIMRLSEMLNYRIMEVEGVVDGDHRKTLYNLCMSRFLYIHCYNSFEFLQTLKTLHYRLQKEEEAHGISSLVLMIDSIGAFHWVDRATAFLPPRDSSRKNLFSQTVSEAVVQEIKKVTQMHPMLVIATKSTIFMDRYSAASNVAKWNFIKDNQQAERVSRNVTRNDQAIQYREYMPSVWQAFVTHRILVRASEDYRVMSNHENCSFYTLEWLVPRLNSSERLVVKDAGIFVD</sequence>
<dbReference type="InterPro" id="IPR030547">
    <property type="entry name" value="XRCC2"/>
</dbReference>
<gene>
    <name evidence="1" type="ORF">QN277_004879</name>
</gene>
<keyword evidence="2" id="KW-1185">Reference proteome</keyword>
<name>A0AAE1J1E6_9FABA</name>
<protein>
    <recommendedName>
        <fullName evidence="3">RecA family profile 1 domain-containing protein</fullName>
    </recommendedName>
</protein>
<dbReference type="InterPro" id="IPR027417">
    <property type="entry name" value="P-loop_NTPase"/>
</dbReference>
<dbReference type="GO" id="GO:0005657">
    <property type="term" value="C:replication fork"/>
    <property type="evidence" value="ECO:0007669"/>
    <property type="project" value="InterPro"/>
</dbReference>
<dbReference type="SUPFAM" id="SSF52540">
    <property type="entry name" value="P-loop containing nucleoside triphosphate hydrolases"/>
    <property type="match status" value="1"/>
</dbReference>
<dbReference type="GO" id="GO:0033063">
    <property type="term" value="C:Rad51B-Rad51C-Rad51D-XRCC2 complex"/>
    <property type="evidence" value="ECO:0007669"/>
    <property type="project" value="InterPro"/>
</dbReference>